<gene>
    <name evidence="3" type="ORF">KK060_16030</name>
</gene>
<evidence type="ECO:0000313" key="3">
    <source>
        <dbReference type="EMBL" id="MBT1704805.1"/>
    </source>
</evidence>
<evidence type="ECO:0000313" key="4">
    <source>
        <dbReference type="Proteomes" id="UP000772618"/>
    </source>
</evidence>
<dbReference type="NCBIfam" id="TIGR03991">
    <property type="entry name" value="alt_bact_glmU"/>
    <property type="match status" value="1"/>
</dbReference>
<reference evidence="3 4" key="1">
    <citation type="submission" date="2021-05" db="EMBL/GenBank/DDBJ databases">
        <title>A Polyphasic approach of four new species of the genus Ohtaekwangia: Ohtaekwangia histidinii sp. nov., Ohtaekwangia cretensis sp. nov., Ohtaekwangia indiensis sp. nov., Ohtaekwangia reichenbachii sp. nov. from diverse environment.</title>
        <authorList>
            <person name="Octaviana S."/>
        </authorList>
    </citation>
    <scope>NUCLEOTIDE SEQUENCE [LARGE SCALE GENOMIC DNA]</scope>
    <source>
        <strain evidence="3 4">PWU20</strain>
    </source>
</reference>
<keyword evidence="1" id="KW-0808">Transferase</keyword>
<comment type="caution">
    <text evidence="3">The sequence shown here is derived from an EMBL/GenBank/DDBJ whole genome shotgun (WGS) entry which is preliminary data.</text>
</comment>
<dbReference type="RefSeq" id="WP_254154767.1">
    <property type="nucleotide sequence ID" value="NZ_JAHESD010000039.1"/>
</dbReference>
<dbReference type="InterPro" id="IPR050065">
    <property type="entry name" value="GlmU-like"/>
</dbReference>
<protein>
    <submittedName>
        <fullName evidence="3">GlmU family protein</fullName>
    </submittedName>
</protein>
<evidence type="ECO:0000256" key="2">
    <source>
        <dbReference type="ARBA" id="ARBA00023315"/>
    </source>
</evidence>
<keyword evidence="2" id="KW-0012">Acyltransferase</keyword>
<keyword evidence="4" id="KW-1185">Reference proteome</keyword>
<proteinExistence type="predicted"/>
<accession>A0ABS5VTQ8</accession>
<organism evidence="3 4">
    <name type="scientific">Chryseosolibacter indicus</name>
    <dbReference type="NCBI Taxonomy" id="2782351"/>
    <lineage>
        <taxon>Bacteria</taxon>
        <taxon>Pseudomonadati</taxon>
        <taxon>Bacteroidota</taxon>
        <taxon>Cytophagia</taxon>
        <taxon>Cytophagales</taxon>
        <taxon>Chryseotaleaceae</taxon>
        <taxon>Chryseosolibacter</taxon>
    </lineage>
</organism>
<dbReference type="PANTHER" id="PTHR43584">
    <property type="entry name" value="NUCLEOTIDYL TRANSFERASE"/>
    <property type="match status" value="1"/>
</dbReference>
<dbReference type="InterPro" id="IPR023917">
    <property type="entry name" value="Bifunctiontional_GlmU_bac-type"/>
</dbReference>
<dbReference type="Gene3D" id="2.160.10.10">
    <property type="entry name" value="Hexapeptide repeat proteins"/>
    <property type="match status" value="1"/>
</dbReference>
<dbReference type="SUPFAM" id="SSF51161">
    <property type="entry name" value="Trimeric LpxA-like enzymes"/>
    <property type="match status" value="1"/>
</dbReference>
<dbReference type="Pfam" id="PF13562">
    <property type="entry name" value="NTP_transf_4"/>
    <property type="match status" value="1"/>
</dbReference>
<name>A0ABS5VTQ8_9BACT</name>
<dbReference type="Proteomes" id="UP000772618">
    <property type="component" value="Unassembled WGS sequence"/>
</dbReference>
<dbReference type="EMBL" id="JAHESD010000039">
    <property type="protein sequence ID" value="MBT1704805.1"/>
    <property type="molecule type" value="Genomic_DNA"/>
</dbReference>
<sequence>MNLVLFDDPVIRLELLPFTFTRPVCEIRVGILTIAEKWEKWLTAKASYQTEKYLQKKFAPKFTDDNVLINGAVCPDQKLVDTIKSLPAGYYLVQGSFLIAAHHPEKEMESTNTIEYTDPIKVIDRPWKIFTENGREIRADFKLVTEGRKSAPLPDKHTVVYGEENLFVEDGVTIKAAVINAENGPVYLGKNSIIQEGALIRGAFALCEGGHLNMGVKIRGDVTVGPYSKVGGEISTTVVFGNSNKAHDGFLGCSVLGEWCNLGADTNTSNLKNNYDTVKLWRHVTASYESTGLQFCGLMMGDHSKCSINTMFNTGTVVDVSANIFGGGFPKNYIPSFTWGGSGGVTTYDLDKALETARRVMERRNLVFDDIEKEILTHVFQLTAPTRL</sequence>
<dbReference type="InterPro" id="IPR011004">
    <property type="entry name" value="Trimer_LpxA-like_sf"/>
</dbReference>
<evidence type="ECO:0000256" key="1">
    <source>
        <dbReference type="ARBA" id="ARBA00022679"/>
    </source>
</evidence>
<dbReference type="PANTHER" id="PTHR43584:SF9">
    <property type="entry name" value="TRANSFERASE HEXAPEPTIDE REPEAT CONTAINING PROTEIN"/>
    <property type="match status" value="1"/>
</dbReference>